<dbReference type="InterPro" id="IPR003369">
    <property type="entry name" value="TatA/B/E"/>
</dbReference>
<keyword evidence="6 9" id="KW-1133">Transmembrane helix</keyword>
<feature type="region of interest" description="Disordered" evidence="10">
    <location>
        <begin position="46"/>
        <end position="86"/>
    </location>
</feature>
<keyword evidence="7 9" id="KW-0811">Translocation</keyword>
<keyword evidence="5 9" id="KW-0653">Protein transport</keyword>
<evidence type="ECO:0000256" key="4">
    <source>
        <dbReference type="ARBA" id="ARBA00022692"/>
    </source>
</evidence>
<keyword evidence="12" id="KW-1185">Reference proteome</keyword>
<feature type="transmembrane region" description="Helical" evidence="9">
    <location>
        <begin position="6"/>
        <end position="23"/>
    </location>
</feature>
<comment type="function">
    <text evidence="9">Part of the twin-arginine translocation (Tat) system that transports large folded proteins containing a characteristic twin-arginine motif in their signal peptide across membranes. TatA could form the protein-conducting channel of the Tat system.</text>
</comment>
<comment type="subcellular location">
    <subcellularLocation>
        <location evidence="1 9">Cell membrane</location>
        <topology evidence="1 9">Single-pass membrane protein</topology>
    </subcellularLocation>
</comment>
<comment type="similarity">
    <text evidence="9">Belongs to the TatA/E family.</text>
</comment>
<dbReference type="NCBIfam" id="TIGR01411">
    <property type="entry name" value="tatAE"/>
    <property type="match status" value="1"/>
</dbReference>
<name>A0A9X2WDN0_9GAMM</name>
<dbReference type="InterPro" id="IPR006312">
    <property type="entry name" value="TatA/E"/>
</dbReference>
<evidence type="ECO:0000313" key="11">
    <source>
        <dbReference type="EMBL" id="MCT7357762.1"/>
    </source>
</evidence>
<evidence type="ECO:0000256" key="7">
    <source>
        <dbReference type="ARBA" id="ARBA00023010"/>
    </source>
</evidence>
<evidence type="ECO:0000256" key="6">
    <source>
        <dbReference type="ARBA" id="ARBA00022989"/>
    </source>
</evidence>
<comment type="subunit">
    <text evidence="9">The Tat system comprises two distinct complexes: a TatABC complex, containing multiple copies of TatA, TatB and TatC subunits, and a separate TatA complex, containing only TatA subunits. Substrates initially bind to the TatABC complex, which probably triggers association of the separate TatA complex to form the active translocon.</text>
</comment>
<keyword evidence="4 9" id="KW-0812">Transmembrane</keyword>
<evidence type="ECO:0000256" key="10">
    <source>
        <dbReference type="SAM" id="MobiDB-lite"/>
    </source>
</evidence>
<dbReference type="Proteomes" id="UP001147830">
    <property type="component" value="Unassembled WGS sequence"/>
</dbReference>
<evidence type="ECO:0000313" key="12">
    <source>
        <dbReference type="Proteomes" id="UP001147830"/>
    </source>
</evidence>
<comment type="caution">
    <text evidence="11">The sequence shown here is derived from an EMBL/GenBank/DDBJ whole genome shotgun (WGS) entry which is preliminary data.</text>
</comment>
<dbReference type="EMBL" id="JAOANI010000005">
    <property type="protein sequence ID" value="MCT7357762.1"/>
    <property type="molecule type" value="Genomic_DNA"/>
</dbReference>
<evidence type="ECO:0000256" key="3">
    <source>
        <dbReference type="ARBA" id="ARBA00022475"/>
    </source>
</evidence>
<evidence type="ECO:0000256" key="8">
    <source>
        <dbReference type="ARBA" id="ARBA00023136"/>
    </source>
</evidence>
<keyword evidence="2 9" id="KW-0813">Transport</keyword>
<dbReference type="Gene3D" id="1.20.5.3310">
    <property type="match status" value="1"/>
</dbReference>
<dbReference type="GO" id="GO:0043953">
    <property type="term" value="P:protein transport by the Tat complex"/>
    <property type="evidence" value="ECO:0007669"/>
    <property type="project" value="UniProtKB-UniRule"/>
</dbReference>
<accession>A0A9X2WDN0</accession>
<dbReference type="NCBIfam" id="NF002813">
    <property type="entry name" value="PRK02958.1"/>
    <property type="match status" value="1"/>
</dbReference>
<gene>
    <name evidence="9 11" type="primary">tatA</name>
    <name evidence="11" type="ORF">NYR02_01840</name>
</gene>
<dbReference type="GO" id="GO:0008320">
    <property type="term" value="F:protein transmembrane transporter activity"/>
    <property type="evidence" value="ECO:0007669"/>
    <property type="project" value="UniProtKB-UniRule"/>
</dbReference>
<evidence type="ECO:0000256" key="9">
    <source>
        <dbReference type="HAMAP-Rule" id="MF_00236"/>
    </source>
</evidence>
<keyword evidence="8 9" id="KW-0472">Membrane</keyword>
<dbReference type="RefSeq" id="WP_260974691.1">
    <property type="nucleotide sequence ID" value="NZ_JAOANI010000005.1"/>
</dbReference>
<sequence length="86" mass="9415">MLGGISIWQLLIVLAIVIMIFGTKKLRNLGGDLGGAIKSFKKAVNEDGSAKADEDENKEPAKTLEHKEGEQKDAEFKSTNKDQDKI</sequence>
<evidence type="ECO:0000256" key="5">
    <source>
        <dbReference type="ARBA" id="ARBA00022927"/>
    </source>
</evidence>
<dbReference type="Pfam" id="PF02416">
    <property type="entry name" value="TatA_B_E"/>
    <property type="match status" value="1"/>
</dbReference>
<organism evidence="11 12">
    <name type="scientific">Thalassolituus pacificus</name>
    <dbReference type="NCBI Taxonomy" id="2975440"/>
    <lineage>
        <taxon>Bacteria</taxon>
        <taxon>Pseudomonadati</taxon>
        <taxon>Pseudomonadota</taxon>
        <taxon>Gammaproteobacteria</taxon>
        <taxon>Oceanospirillales</taxon>
        <taxon>Oceanospirillaceae</taxon>
        <taxon>Thalassolituus</taxon>
    </lineage>
</organism>
<keyword evidence="3 9" id="KW-1003">Cell membrane</keyword>
<reference evidence="11" key="2">
    <citation type="submission" date="2022-08" db="EMBL/GenBank/DDBJ databases">
        <authorList>
            <person name="Dong C."/>
        </authorList>
    </citation>
    <scope>NUCLEOTIDE SEQUENCE</scope>
    <source>
        <strain evidence="11">59MF3M-4</strain>
    </source>
</reference>
<dbReference type="AlphaFoldDB" id="A0A9X2WDN0"/>
<evidence type="ECO:0000256" key="2">
    <source>
        <dbReference type="ARBA" id="ARBA00022448"/>
    </source>
</evidence>
<dbReference type="PANTHER" id="PTHR42982:SF1">
    <property type="entry name" value="SEC-INDEPENDENT PROTEIN TRANSLOCASE PROTEIN TATA"/>
    <property type="match status" value="1"/>
</dbReference>
<protein>
    <recommendedName>
        <fullName evidence="9">Sec-independent protein translocase protein TatA</fullName>
    </recommendedName>
</protein>
<dbReference type="HAMAP" id="MF_00236">
    <property type="entry name" value="TatA_E"/>
    <property type="match status" value="1"/>
</dbReference>
<dbReference type="PANTHER" id="PTHR42982">
    <property type="entry name" value="SEC-INDEPENDENT PROTEIN TRANSLOCASE PROTEIN TATA"/>
    <property type="match status" value="1"/>
</dbReference>
<reference evidence="11" key="1">
    <citation type="journal article" date="2022" name="Front. Microbiol.">
        <title>Genome-based taxonomic rearrangement of Oceanobacter-related bacteria including the description of Thalassolituus hydrocarbonoclasticus sp. nov. and Thalassolituus pacificus sp. nov. and emended description of the genus Thalassolituus.</title>
        <authorList>
            <person name="Dong C."/>
            <person name="Wei L."/>
            <person name="Wang J."/>
            <person name="Lai Q."/>
            <person name="Huang Z."/>
            <person name="Shao Z."/>
        </authorList>
    </citation>
    <scope>NUCLEOTIDE SEQUENCE</scope>
    <source>
        <strain evidence="11">59MF3M-4</strain>
    </source>
</reference>
<evidence type="ECO:0000256" key="1">
    <source>
        <dbReference type="ARBA" id="ARBA00004162"/>
    </source>
</evidence>
<proteinExistence type="inferred from homology"/>
<dbReference type="GO" id="GO:0033281">
    <property type="term" value="C:TAT protein transport complex"/>
    <property type="evidence" value="ECO:0007669"/>
    <property type="project" value="UniProtKB-UniRule"/>
</dbReference>